<proteinExistence type="inferred from homology"/>
<evidence type="ECO:0000256" key="8">
    <source>
        <dbReference type="SAM" id="MobiDB-lite"/>
    </source>
</evidence>
<evidence type="ECO:0000256" key="1">
    <source>
        <dbReference type="ARBA" id="ARBA00005272"/>
    </source>
</evidence>
<organism evidence="10 11">
    <name type="scientific">Rubricoccus marinus</name>
    <dbReference type="NCBI Taxonomy" id="716817"/>
    <lineage>
        <taxon>Bacteria</taxon>
        <taxon>Pseudomonadati</taxon>
        <taxon>Rhodothermota</taxon>
        <taxon>Rhodothermia</taxon>
        <taxon>Rhodothermales</taxon>
        <taxon>Rubricoccaceae</taxon>
        <taxon>Rubricoccus</taxon>
    </lineage>
</organism>
<evidence type="ECO:0000256" key="5">
    <source>
        <dbReference type="ARBA" id="ARBA00023002"/>
    </source>
</evidence>
<evidence type="ECO:0000259" key="9">
    <source>
        <dbReference type="Pfam" id="PF07992"/>
    </source>
</evidence>
<dbReference type="GO" id="GO:0050136">
    <property type="term" value="F:NADH dehydrogenase (quinone) (non-electrogenic) activity"/>
    <property type="evidence" value="ECO:0007669"/>
    <property type="project" value="UniProtKB-EC"/>
</dbReference>
<dbReference type="RefSeq" id="WP_094548644.1">
    <property type="nucleotide sequence ID" value="NZ_MQWB01000001.1"/>
</dbReference>
<evidence type="ECO:0000313" key="10">
    <source>
        <dbReference type="EMBL" id="OZC03363.1"/>
    </source>
</evidence>
<keyword evidence="5" id="KW-0560">Oxidoreductase</keyword>
<dbReference type="Gene3D" id="3.50.50.100">
    <property type="match status" value="1"/>
</dbReference>
<evidence type="ECO:0000256" key="3">
    <source>
        <dbReference type="ARBA" id="ARBA00022630"/>
    </source>
</evidence>
<evidence type="ECO:0000313" key="11">
    <source>
        <dbReference type="Proteomes" id="UP000216446"/>
    </source>
</evidence>
<evidence type="ECO:0000256" key="4">
    <source>
        <dbReference type="ARBA" id="ARBA00022827"/>
    </source>
</evidence>
<feature type="domain" description="FAD/NAD(P)-binding" evidence="9">
    <location>
        <begin position="19"/>
        <end position="335"/>
    </location>
</feature>
<feature type="region of interest" description="Disordered" evidence="8">
    <location>
        <begin position="428"/>
        <end position="462"/>
    </location>
</feature>
<dbReference type="SUPFAM" id="SSF51905">
    <property type="entry name" value="FAD/NAD(P)-binding domain"/>
    <property type="match status" value="1"/>
</dbReference>
<sequence>MPGPTIRGFERHPDGARPRVVVVGTGHGGMEAVKALKREAVDVLVVDRNNYHKFQPLLYQVATAGLDSDDITQPARHLYHNQKNVDFRLGTVTGVDLARQRLEVEPGPPVPYDYLILAPGASTAYYGVEGAQQYGFPLKNVPDAIALRSHVLRQFEAANRDPSLLASGVLTFVVVGGGATGVETAGALTELFAVLDEDFPGLDTSQARVILLDGSDALMQAYAPNLQAYTKRALERRGVDVRLHQQVSRVTPEAAHLASGESIPAKTVVWAAGVRANPLVDTLGTEQVSGGRAVVDDSLRVAGYPGVFVVGDAAGASDPNGDLYPQVAQVAIQQGIHAAGEIERALRGLEPTPFRYTDLGMMATIGRNAAILELPSGFTMKGFFAWLGWAGLHVVKLAGFRNQISVLLNWAYSYFTYDRGPRLILAAEPEHDDLDPRPRLAASPEADSPRGSYSPDLAEPPN</sequence>
<accession>A0A259U010</accession>
<dbReference type="InParanoid" id="A0A259U010"/>
<protein>
    <recommendedName>
        <fullName evidence="2">NADH:ubiquinone reductase (non-electrogenic)</fullName>
        <ecNumber evidence="2">1.6.5.9</ecNumber>
    </recommendedName>
</protein>
<dbReference type="InterPro" id="IPR023753">
    <property type="entry name" value="FAD/NAD-binding_dom"/>
</dbReference>
<keyword evidence="3" id="KW-0285">Flavoprotein</keyword>
<dbReference type="FunCoup" id="A0A259U010">
    <property type="interactions" value="294"/>
</dbReference>
<gene>
    <name evidence="10" type="ORF">BSZ36_10455</name>
</gene>
<evidence type="ECO:0000256" key="6">
    <source>
        <dbReference type="ARBA" id="ARBA00023027"/>
    </source>
</evidence>
<dbReference type="PANTHER" id="PTHR43706">
    <property type="entry name" value="NADH DEHYDROGENASE"/>
    <property type="match status" value="1"/>
</dbReference>
<dbReference type="InterPro" id="IPR045024">
    <property type="entry name" value="NDH-2"/>
</dbReference>
<evidence type="ECO:0000256" key="2">
    <source>
        <dbReference type="ARBA" id="ARBA00012637"/>
    </source>
</evidence>
<dbReference type="EMBL" id="MQWB01000001">
    <property type="protein sequence ID" value="OZC03363.1"/>
    <property type="molecule type" value="Genomic_DNA"/>
</dbReference>
<dbReference type="PANTHER" id="PTHR43706:SF47">
    <property type="entry name" value="EXTERNAL NADH-UBIQUINONE OXIDOREDUCTASE 1, MITOCHONDRIAL-RELATED"/>
    <property type="match status" value="1"/>
</dbReference>
<dbReference type="Pfam" id="PF07992">
    <property type="entry name" value="Pyr_redox_2"/>
    <property type="match status" value="1"/>
</dbReference>
<dbReference type="PRINTS" id="PR00411">
    <property type="entry name" value="PNDRDTASEI"/>
</dbReference>
<evidence type="ECO:0000256" key="7">
    <source>
        <dbReference type="ARBA" id="ARBA00047599"/>
    </source>
</evidence>
<keyword evidence="11" id="KW-1185">Reference proteome</keyword>
<dbReference type="Proteomes" id="UP000216446">
    <property type="component" value="Unassembled WGS sequence"/>
</dbReference>
<dbReference type="OrthoDB" id="9781621at2"/>
<comment type="caution">
    <text evidence="10">The sequence shown here is derived from an EMBL/GenBank/DDBJ whole genome shotgun (WGS) entry which is preliminary data.</text>
</comment>
<dbReference type="EC" id="1.6.5.9" evidence="2"/>
<dbReference type="PRINTS" id="PR00368">
    <property type="entry name" value="FADPNR"/>
</dbReference>
<dbReference type="InterPro" id="IPR036188">
    <property type="entry name" value="FAD/NAD-bd_sf"/>
</dbReference>
<keyword evidence="6" id="KW-0520">NAD</keyword>
<comment type="catalytic activity">
    <reaction evidence="7">
        <text>a quinone + NADH + H(+) = a quinol + NAD(+)</text>
        <dbReference type="Rhea" id="RHEA:46160"/>
        <dbReference type="ChEBI" id="CHEBI:15378"/>
        <dbReference type="ChEBI" id="CHEBI:24646"/>
        <dbReference type="ChEBI" id="CHEBI:57540"/>
        <dbReference type="ChEBI" id="CHEBI:57945"/>
        <dbReference type="ChEBI" id="CHEBI:132124"/>
        <dbReference type="EC" id="1.6.5.9"/>
    </reaction>
</comment>
<reference evidence="10 11" key="1">
    <citation type="submission" date="2016-11" db="EMBL/GenBank/DDBJ databases">
        <title>Study of marine rhodopsin-containing bacteria.</title>
        <authorList>
            <person name="Yoshizawa S."/>
            <person name="Kumagai Y."/>
            <person name="Kogure K."/>
        </authorList>
    </citation>
    <scope>NUCLEOTIDE SEQUENCE [LARGE SCALE GENOMIC DNA]</scope>
    <source>
        <strain evidence="10 11">SG-29</strain>
    </source>
</reference>
<dbReference type="AlphaFoldDB" id="A0A259U010"/>
<name>A0A259U010_9BACT</name>
<keyword evidence="4" id="KW-0274">FAD</keyword>
<comment type="similarity">
    <text evidence="1">Belongs to the NADH dehydrogenase family.</text>
</comment>